<dbReference type="AlphaFoldDB" id="A0A518HQ94"/>
<accession>A0A518HQ94</accession>
<dbReference type="EMBL" id="CP037423">
    <property type="protein sequence ID" value="QDV43015.1"/>
    <property type="molecule type" value="Genomic_DNA"/>
</dbReference>
<keyword evidence="1" id="KW-0175">Coiled coil</keyword>
<dbReference type="InterPro" id="IPR047650">
    <property type="entry name" value="Transpos_IS110"/>
</dbReference>
<dbReference type="InterPro" id="IPR003346">
    <property type="entry name" value="Transposase_20"/>
</dbReference>
<dbReference type="KEGG" id="snep:Enr13x_28670"/>
<dbReference type="Pfam" id="PF02371">
    <property type="entry name" value="Transposase_20"/>
    <property type="match status" value="1"/>
</dbReference>
<dbReference type="PANTHER" id="PTHR33055:SF3">
    <property type="entry name" value="PUTATIVE TRANSPOSASE FOR IS117-RELATED"/>
    <property type="match status" value="1"/>
</dbReference>
<dbReference type="EMBL" id="CP037423">
    <property type="protein sequence ID" value="QDV46313.1"/>
    <property type="molecule type" value="Genomic_DNA"/>
</dbReference>
<dbReference type="GO" id="GO:0006313">
    <property type="term" value="P:DNA transposition"/>
    <property type="evidence" value="ECO:0007669"/>
    <property type="project" value="InterPro"/>
</dbReference>
<evidence type="ECO:0000313" key="4">
    <source>
        <dbReference type="EMBL" id="QDV46313.1"/>
    </source>
</evidence>
<name>A0A518HQ94_9BACT</name>
<dbReference type="PANTHER" id="PTHR33055">
    <property type="entry name" value="TRANSPOSASE FOR INSERTION SEQUENCE ELEMENT IS1111A"/>
    <property type="match status" value="1"/>
</dbReference>
<dbReference type="GO" id="GO:0003677">
    <property type="term" value="F:DNA binding"/>
    <property type="evidence" value="ECO:0007669"/>
    <property type="project" value="InterPro"/>
</dbReference>
<evidence type="ECO:0000313" key="5">
    <source>
        <dbReference type="Proteomes" id="UP000319004"/>
    </source>
</evidence>
<evidence type="ECO:0000313" key="3">
    <source>
        <dbReference type="EMBL" id="QDV43015.1"/>
    </source>
</evidence>
<dbReference type="GO" id="GO:0004803">
    <property type="term" value="F:transposase activity"/>
    <property type="evidence" value="ECO:0007669"/>
    <property type="project" value="InterPro"/>
</dbReference>
<feature type="domain" description="Transposase IS116/IS110/IS902 C-terminal" evidence="2">
    <location>
        <begin position="254"/>
        <end position="334"/>
    </location>
</feature>
<dbReference type="NCBIfam" id="NF033542">
    <property type="entry name" value="transpos_IS110"/>
    <property type="match status" value="1"/>
</dbReference>
<reference evidence="3 5" key="1">
    <citation type="submission" date="2019-03" db="EMBL/GenBank/DDBJ databases">
        <title>Deep-cultivation of Planctomycetes and their phenomic and genomic characterization uncovers novel biology.</title>
        <authorList>
            <person name="Wiegand S."/>
            <person name="Jogler M."/>
            <person name="Boedeker C."/>
            <person name="Pinto D."/>
            <person name="Vollmers J."/>
            <person name="Rivas-Marin E."/>
            <person name="Kohn T."/>
            <person name="Peeters S.H."/>
            <person name="Heuer A."/>
            <person name="Rast P."/>
            <person name="Oberbeckmann S."/>
            <person name="Bunk B."/>
            <person name="Jeske O."/>
            <person name="Meyerdierks A."/>
            <person name="Storesund J.E."/>
            <person name="Kallscheuer N."/>
            <person name="Luecker S."/>
            <person name="Lage O.M."/>
            <person name="Pohl T."/>
            <person name="Merkel B.J."/>
            <person name="Hornburger P."/>
            <person name="Mueller R.-W."/>
            <person name="Bruemmer F."/>
            <person name="Labrenz M."/>
            <person name="Spormann A.M."/>
            <person name="Op den Camp H."/>
            <person name="Overmann J."/>
            <person name="Amann R."/>
            <person name="Jetten M.S.M."/>
            <person name="Mascher T."/>
            <person name="Medema M.H."/>
            <person name="Devos D.P."/>
            <person name="Kaster A.-K."/>
            <person name="Ovreas L."/>
            <person name="Rohde M."/>
            <person name="Galperin M.Y."/>
            <person name="Jogler C."/>
        </authorList>
    </citation>
    <scope>NUCLEOTIDE SEQUENCE [LARGE SCALE GENOMIC DNA]</scope>
    <source>
        <strain evidence="3 5">Enr13</strain>
    </source>
</reference>
<proteinExistence type="predicted"/>
<keyword evidence="5" id="KW-1185">Reference proteome</keyword>
<evidence type="ECO:0000259" key="2">
    <source>
        <dbReference type="Pfam" id="PF02371"/>
    </source>
</evidence>
<dbReference type="OrthoDB" id="245819at2"/>
<feature type="coiled-coil region" evidence="1">
    <location>
        <begin position="218"/>
        <end position="245"/>
    </location>
</feature>
<evidence type="ECO:0000256" key="1">
    <source>
        <dbReference type="SAM" id="Coils"/>
    </source>
</evidence>
<dbReference type="RefSeq" id="WP_095739234.1">
    <property type="nucleotide sequence ID" value="NZ_CP037423.1"/>
</dbReference>
<gene>
    <name evidence="3" type="ORF">Enr13x_28670</name>
    <name evidence="4" type="ORF">Enr13x_62220</name>
</gene>
<protein>
    <submittedName>
        <fullName evidence="3">Transposase IS116/IS110/IS902 family protein</fullName>
    </submittedName>
</protein>
<sequence length="408" mass="46017">MTATGIQSTSISSTLFVALELSKSVWKLGFACAEHPSLRIRNVAAGDLRQFESELLAAKRKFALEDDAGTVTCYEAGRDGFWIHRALEAIGLTNHVIESASLEVDRRSKQRKTDRLDVQKMVHALLRYYRGERGALRPIHVPLMEDEDIRNLQRGLQSIRKDKRRLTNRIKGLLFAQGIVLGTIDSEFEAILETLKTGDGQPIGAYLRKRLQLEFTRLKLCVCQIRELEEQRAELFRQANAAADQCASRQQIADRLVELCGIGVECAWTLSTELFSWREFRNRRQLGAVVGLAPTPYSSGALNREQGISKAGRGDVRSLLVEVGWLWLRYQPQSDLARWFREKAGGQSSRMRRIAIVALARKLVIALWKYAMQGELPRGAKFKSPAQKRRLRKTASLGAVNLQEVAMA</sequence>
<dbReference type="Proteomes" id="UP000319004">
    <property type="component" value="Chromosome"/>
</dbReference>
<dbReference type="KEGG" id="snep:Enr13x_62220"/>
<organism evidence="3 5">
    <name type="scientific">Stieleria neptunia</name>
    <dbReference type="NCBI Taxonomy" id="2527979"/>
    <lineage>
        <taxon>Bacteria</taxon>
        <taxon>Pseudomonadati</taxon>
        <taxon>Planctomycetota</taxon>
        <taxon>Planctomycetia</taxon>
        <taxon>Pirellulales</taxon>
        <taxon>Pirellulaceae</taxon>
        <taxon>Stieleria</taxon>
    </lineage>
</organism>